<sequence length="166" mass="17563">MERQQFRDAMARLGSAVTIVTSDGEAGIAETTVSAVCSVTDQPPTLLVCLNRSSRNNTAFRRNGRLCINILSAAHEDLARTFSNGGLSAEERFAQGRWRSGESGSPVLAGAAGSLECNIADISEVGTHSVFFCRVTAASAGEAEEGLIYFDRAFHRVGHPASVASL</sequence>
<dbReference type="SMART" id="SM00903">
    <property type="entry name" value="Flavin_Reduct"/>
    <property type="match status" value="1"/>
</dbReference>
<organism evidence="3 4">
    <name type="scientific">Pseudorhizobium tarimense</name>
    <dbReference type="NCBI Taxonomy" id="1079109"/>
    <lineage>
        <taxon>Bacteria</taxon>
        <taxon>Pseudomonadati</taxon>
        <taxon>Pseudomonadota</taxon>
        <taxon>Alphaproteobacteria</taxon>
        <taxon>Hyphomicrobiales</taxon>
        <taxon>Rhizobiaceae</taxon>
        <taxon>Rhizobium/Agrobacterium group</taxon>
        <taxon>Pseudorhizobium</taxon>
    </lineage>
</organism>
<dbReference type="PANTHER" id="PTHR30466:SF1">
    <property type="entry name" value="FMN REDUCTASE (NADH) RUTF"/>
    <property type="match status" value="1"/>
</dbReference>
<reference evidence="3 4" key="1">
    <citation type="submission" date="2024-06" db="EMBL/GenBank/DDBJ databases">
        <title>Genomic Encyclopedia of Type Strains, Phase IV (KMG-IV): sequencing the most valuable type-strain genomes for metagenomic binning, comparative biology and taxonomic classification.</title>
        <authorList>
            <person name="Goeker M."/>
        </authorList>
    </citation>
    <scope>NUCLEOTIDE SEQUENCE [LARGE SCALE GENOMIC DNA]</scope>
    <source>
        <strain evidence="3 4">DSM 105042</strain>
    </source>
</reference>
<keyword evidence="4" id="KW-1185">Reference proteome</keyword>
<dbReference type="SUPFAM" id="SSF50475">
    <property type="entry name" value="FMN-binding split barrel"/>
    <property type="match status" value="1"/>
</dbReference>
<dbReference type="Pfam" id="PF01613">
    <property type="entry name" value="Flavin_Reduct"/>
    <property type="match status" value="1"/>
</dbReference>
<dbReference type="PANTHER" id="PTHR30466">
    <property type="entry name" value="FLAVIN REDUCTASE"/>
    <property type="match status" value="1"/>
</dbReference>
<evidence type="ECO:0000256" key="1">
    <source>
        <dbReference type="ARBA" id="ARBA00023002"/>
    </source>
</evidence>
<dbReference type="InterPro" id="IPR050268">
    <property type="entry name" value="NADH-dep_flavin_reductase"/>
</dbReference>
<dbReference type="RefSeq" id="WP_247244806.1">
    <property type="nucleotide sequence ID" value="NZ_JALJRA010000011.1"/>
</dbReference>
<gene>
    <name evidence="3" type="ORF">ABID21_003101</name>
</gene>
<dbReference type="InterPro" id="IPR012349">
    <property type="entry name" value="Split_barrel_FMN-bd"/>
</dbReference>
<name>A0ABV2H8V5_9HYPH</name>
<feature type="domain" description="Flavin reductase like" evidence="2">
    <location>
        <begin position="10"/>
        <end position="156"/>
    </location>
</feature>
<dbReference type="EC" id="1.5.1.-" evidence="3"/>
<dbReference type="GO" id="GO:0016491">
    <property type="term" value="F:oxidoreductase activity"/>
    <property type="evidence" value="ECO:0007669"/>
    <property type="project" value="UniProtKB-KW"/>
</dbReference>
<dbReference type="InterPro" id="IPR002563">
    <property type="entry name" value="Flavin_Rdtase-like_dom"/>
</dbReference>
<proteinExistence type="predicted"/>
<protein>
    <submittedName>
        <fullName evidence="3">Flavin reductase</fullName>
        <ecNumber evidence="3">1.5.1.-</ecNumber>
    </submittedName>
</protein>
<keyword evidence="1 3" id="KW-0560">Oxidoreductase</keyword>
<dbReference type="Proteomes" id="UP001549031">
    <property type="component" value="Unassembled WGS sequence"/>
</dbReference>
<dbReference type="EMBL" id="JBEPLJ010000011">
    <property type="protein sequence ID" value="MET3586979.1"/>
    <property type="molecule type" value="Genomic_DNA"/>
</dbReference>
<accession>A0ABV2H8V5</accession>
<comment type="caution">
    <text evidence="3">The sequence shown here is derived from an EMBL/GenBank/DDBJ whole genome shotgun (WGS) entry which is preliminary data.</text>
</comment>
<evidence type="ECO:0000259" key="2">
    <source>
        <dbReference type="SMART" id="SM00903"/>
    </source>
</evidence>
<dbReference type="Gene3D" id="2.30.110.10">
    <property type="entry name" value="Electron Transport, Fmn-binding Protein, Chain A"/>
    <property type="match status" value="1"/>
</dbReference>
<evidence type="ECO:0000313" key="4">
    <source>
        <dbReference type="Proteomes" id="UP001549031"/>
    </source>
</evidence>
<evidence type="ECO:0000313" key="3">
    <source>
        <dbReference type="EMBL" id="MET3586979.1"/>
    </source>
</evidence>